<evidence type="ECO:0000313" key="1">
    <source>
        <dbReference type="EMBL" id="AFY91250.1"/>
    </source>
</evidence>
<name>K9U8V1_CHRTP</name>
<gene>
    <name evidence="1" type="ORF">Chro_5915</name>
</gene>
<proteinExistence type="predicted"/>
<reference evidence="1 2" key="1">
    <citation type="submission" date="2012-06" db="EMBL/GenBank/DDBJ databases">
        <title>Finished plasmid 1 of genome of Chroococcidiopsis thermalis PCC 7203.</title>
        <authorList>
            <consortium name="US DOE Joint Genome Institute"/>
            <person name="Gugger M."/>
            <person name="Coursin T."/>
            <person name="Rippka R."/>
            <person name="Tandeau De Marsac N."/>
            <person name="Huntemann M."/>
            <person name="Wei C.-L."/>
            <person name="Han J."/>
            <person name="Detter J.C."/>
            <person name="Han C."/>
            <person name="Tapia R."/>
            <person name="Davenport K."/>
            <person name="Daligault H."/>
            <person name="Erkkila T."/>
            <person name="Gu W."/>
            <person name="Munk A.C.C."/>
            <person name="Teshima H."/>
            <person name="Xu Y."/>
            <person name="Chain P."/>
            <person name="Chen A."/>
            <person name="Krypides N."/>
            <person name="Mavromatis K."/>
            <person name="Markowitz V."/>
            <person name="Szeto E."/>
            <person name="Ivanova N."/>
            <person name="Mikhailova N."/>
            <person name="Ovchinnikova G."/>
            <person name="Pagani I."/>
            <person name="Pati A."/>
            <person name="Goodwin L."/>
            <person name="Peters L."/>
            <person name="Pitluck S."/>
            <person name="Woyke T."/>
            <person name="Kerfeld C."/>
        </authorList>
    </citation>
    <scope>NUCLEOTIDE SEQUENCE [LARGE SCALE GENOMIC DNA]</scope>
    <source>
        <strain evidence="1 2">PCC 7203</strain>
        <plasmid evidence="1 2">pCHRO.01</plasmid>
    </source>
</reference>
<organism evidence="1 2">
    <name type="scientific">Chroococcidiopsis thermalis (strain PCC 7203)</name>
    <dbReference type="NCBI Taxonomy" id="251229"/>
    <lineage>
        <taxon>Bacteria</taxon>
        <taxon>Bacillati</taxon>
        <taxon>Cyanobacteriota</taxon>
        <taxon>Cyanophyceae</taxon>
        <taxon>Chroococcidiopsidales</taxon>
        <taxon>Chroococcidiopsidaceae</taxon>
        <taxon>Chroococcidiopsis</taxon>
    </lineage>
</organism>
<keyword evidence="1" id="KW-0614">Plasmid</keyword>
<geneLocation type="plasmid" evidence="1 2">
    <name>pCHRO.01</name>
</geneLocation>
<protein>
    <submittedName>
        <fullName evidence="1">Uncharacterized protein</fullName>
    </submittedName>
</protein>
<accession>K9U8V1</accession>
<keyword evidence="2" id="KW-1185">Reference proteome</keyword>
<dbReference type="Proteomes" id="UP000010384">
    <property type="component" value="Plasmid pCHRO.01"/>
</dbReference>
<dbReference type="HOGENOM" id="CLU_2681027_0_0_3"/>
<sequence>MRLSLYVYPFLFKMTRFFYNDEDAFLWEKNRYYLAVDSDDESQKSTVNKIVEREWQWNKNVSKCCLLSQLRVLS</sequence>
<dbReference type="InParanoid" id="K9U8V1"/>
<dbReference type="AlphaFoldDB" id="K9U8V1"/>
<dbReference type="EMBL" id="CP003598">
    <property type="protein sequence ID" value="AFY91250.1"/>
    <property type="molecule type" value="Genomic_DNA"/>
</dbReference>
<dbReference type="KEGG" id="cthe:Chro_5915"/>
<evidence type="ECO:0000313" key="2">
    <source>
        <dbReference type="Proteomes" id="UP000010384"/>
    </source>
</evidence>